<dbReference type="EMBL" id="JADGMS010000004">
    <property type="protein sequence ID" value="KAF9684808.1"/>
    <property type="molecule type" value="Genomic_DNA"/>
</dbReference>
<dbReference type="Proteomes" id="UP000657918">
    <property type="component" value="Chromosome 4"/>
</dbReference>
<gene>
    <name evidence="1" type="ORF">SADUNF_Sadunf04G0157100</name>
</gene>
<protein>
    <submittedName>
        <fullName evidence="1">Uncharacterized protein</fullName>
    </submittedName>
</protein>
<comment type="caution">
    <text evidence="1">The sequence shown here is derived from an EMBL/GenBank/DDBJ whole genome shotgun (WGS) entry which is preliminary data.</text>
</comment>
<keyword evidence="2" id="KW-1185">Reference proteome</keyword>
<dbReference type="AlphaFoldDB" id="A0A835KCS9"/>
<organism evidence="1 2">
    <name type="scientific">Salix dunnii</name>
    <dbReference type="NCBI Taxonomy" id="1413687"/>
    <lineage>
        <taxon>Eukaryota</taxon>
        <taxon>Viridiplantae</taxon>
        <taxon>Streptophyta</taxon>
        <taxon>Embryophyta</taxon>
        <taxon>Tracheophyta</taxon>
        <taxon>Spermatophyta</taxon>
        <taxon>Magnoliopsida</taxon>
        <taxon>eudicotyledons</taxon>
        <taxon>Gunneridae</taxon>
        <taxon>Pentapetalae</taxon>
        <taxon>rosids</taxon>
        <taxon>fabids</taxon>
        <taxon>Malpighiales</taxon>
        <taxon>Salicaceae</taxon>
        <taxon>Saliceae</taxon>
        <taxon>Salix</taxon>
    </lineage>
</organism>
<proteinExistence type="predicted"/>
<evidence type="ECO:0000313" key="1">
    <source>
        <dbReference type="EMBL" id="KAF9684808.1"/>
    </source>
</evidence>
<name>A0A835KCS9_9ROSI</name>
<evidence type="ECO:0000313" key="2">
    <source>
        <dbReference type="Proteomes" id="UP000657918"/>
    </source>
</evidence>
<sequence>MANTASSTPKLIRNIANVVYASLHRAGGFSSHRHLAELAVLMARSLRVEARFRFEVGIILKMKQRALRILLDSVKVKMSSFESLETTACDLDW</sequence>
<reference evidence="1 2" key="1">
    <citation type="submission" date="2020-10" db="EMBL/GenBank/DDBJ databases">
        <title>Plant Genome Project.</title>
        <authorList>
            <person name="Zhang R.-G."/>
        </authorList>
    </citation>
    <scope>NUCLEOTIDE SEQUENCE [LARGE SCALE GENOMIC DNA]</scope>
    <source>
        <strain evidence="1">FAFU-HL-1</strain>
        <tissue evidence="1">Leaf</tissue>
    </source>
</reference>
<accession>A0A835KCS9</accession>